<dbReference type="InterPro" id="IPR007119">
    <property type="entry name" value="Phage_tail_spike_N"/>
</dbReference>
<dbReference type="Proteomes" id="UP000859547">
    <property type="component" value="Unassembled WGS sequence"/>
</dbReference>
<dbReference type="Pfam" id="PF06605">
    <property type="entry name" value="Prophage_tail"/>
    <property type="match status" value="1"/>
</dbReference>
<keyword evidence="1" id="KW-0175">Coiled coil</keyword>
<feature type="domain" description="Tail spike" evidence="2">
    <location>
        <begin position="163"/>
        <end position="422"/>
    </location>
</feature>
<protein>
    <submittedName>
        <fullName evidence="3">Endopeptidase</fullName>
    </submittedName>
</protein>
<accession>A0A8H9QV97</accession>
<feature type="coiled-coil region" evidence="1">
    <location>
        <begin position="491"/>
        <end position="564"/>
    </location>
</feature>
<evidence type="ECO:0000259" key="2">
    <source>
        <dbReference type="Pfam" id="PF06605"/>
    </source>
</evidence>
<organism evidence="3">
    <name type="scientific">Clostridium perfringens</name>
    <dbReference type="NCBI Taxonomy" id="1502"/>
    <lineage>
        <taxon>Bacteria</taxon>
        <taxon>Bacillati</taxon>
        <taxon>Bacillota</taxon>
        <taxon>Clostridia</taxon>
        <taxon>Eubacteriales</taxon>
        <taxon>Clostridiaceae</taxon>
        <taxon>Clostridium</taxon>
    </lineage>
</organism>
<dbReference type="NCBIfam" id="TIGR01665">
    <property type="entry name" value="put_anti_recept"/>
    <property type="match status" value="1"/>
</dbReference>
<dbReference type="InterPro" id="IPR010572">
    <property type="entry name" value="Tail_dom"/>
</dbReference>
<sequence length="568" mass="65806">MSNVISKNINININKQEVNAPIKTNLNINISKNNEKIINTQELYVKIKNYQVLEFFAKVNPSDDKKTYITVYNSKEIKFVNNGLAILEDCYRCEVQEVMNGLYNLELEYPTDDNKSKYLVKDNIIKASTPNGEQPFRIYRVLENLDTTIVYAKHIFFDLVANFLMDCRHKFATCQQALEDILSSTLYKHNFTCSSNIIERSNSYYIRKNPIEAILTEENSIISMYNAEILRDKFKIIANESIGKDNHVIIEYKKNLLGLEKDDDNSEVVTRVIPTGLSSKDVSIMIDEIYVDSPLINYYINPIVKEYHFSDLKEDTEKGITIDEVKRQLKIKAEELFSKDHIDLPKTNYRINFLDLSSTEEYKDFKALEKVKLGDIVTVRYKEMNIDIKRKVVKYRWDCINKEYIEIELGDLKQTLSKDISNINSKVDSMAENNKNATELANKAIDRVSNLEEVNFRDLKQTLDEVEKLTTSNKAAVEFLNKLAGISSENIKANKEAIDNLDKSNTDLSEQVNKNEGDITTLNEKVKENNLNLLEEFKRLEQRIKVLEDKNKTIENKEDKTSNDNNLK</sequence>
<reference evidence="3" key="1">
    <citation type="journal article" date="2018" name="Genome Biol.">
        <title>SKESA: strategic k-mer extension for scrupulous assemblies.</title>
        <authorList>
            <person name="Souvorov A."/>
            <person name="Agarwala R."/>
            <person name="Lipman D.J."/>
        </authorList>
    </citation>
    <scope>NUCLEOTIDE SEQUENCE</scope>
    <source>
        <strain evidence="3">C8</strain>
    </source>
</reference>
<proteinExistence type="predicted"/>
<gene>
    <name evidence="3" type="ORF">I9080_000511</name>
</gene>
<reference evidence="3" key="2">
    <citation type="submission" date="2020-07" db="EMBL/GenBank/DDBJ databases">
        <authorList>
            <consortium name="NCBI Pathogen Detection Project"/>
        </authorList>
    </citation>
    <scope>NUCLEOTIDE SEQUENCE</scope>
    <source>
        <strain evidence="3">C8</strain>
    </source>
</reference>
<evidence type="ECO:0000256" key="1">
    <source>
        <dbReference type="SAM" id="Coils"/>
    </source>
</evidence>
<dbReference type="EMBL" id="DACTCB010000001">
    <property type="protein sequence ID" value="HAT4306755.1"/>
    <property type="molecule type" value="Genomic_DNA"/>
</dbReference>
<evidence type="ECO:0000313" key="3">
    <source>
        <dbReference type="EMBL" id="HAT4306755.1"/>
    </source>
</evidence>
<name>A0A8H9QV97_CLOPF</name>
<dbReference type="AlphaFoldDB" id="A0A8H9QV97"/>
<comment type="caution">
    <text evidence="3">The sequence shown here is derived from an EMBL/GenBank/DDBJ whole genome shotgun (WGS) entry which is preliminary data.</text>
</comment>